<proteinExistence type="inferred from homology"/>
<dbReference type="Gene3D" id="3.40.120.10">
    <property type="entry name" value="Alpha-D-Glucose-1,6-Bisphosphate, subunit A, domain 3"/>
    <property type="match status" value="3"/>
</dbReference>
<sequence length="438" mass="46795">MSRQYFGTDGVRGRVGQSPIVPEFGLRLGHAAGRVLRKQGVDRPAVLIGKDTRVSGYMLEAALECGFSAAGCDVVLVGPLPTPGVAYLTRALRLDLGVVISASHNPYADNGIKFFSAAGSKLPDAWEAEVEAELPHAEGCVPSEQLGKARRLDDAAGRYIEFCKSTFPSHLTLKGLRLVVDCAHGAAYHIAPSVFHELGAEVVSIGVQPDGFNINKDVGATAPDALIRAVRANHADYGVALDGDADRLQIVDGQGRLFNGDELLYLLAMDRRPAGVVGTLMTNLAVEQALQAQGMDFVRAAVGDRYVLEELLARGWQLGGEGSGHILLLDRHTTGDGIVAALQMLELVVRKGKTLGEQLQSVRLYPQTLLNVRLPDGLDWKTHAGFARARAQVEGSIDGSGRVLIRPSGTEPVLRIMVEHADPLIGNQSAQMLADALR</sequence>
<gene>
    <name evidence="11" type="primary">glmM_8</name>
    <name evidence="11" type="ORF">GALL_222060</name>
</gene>
<evidence type="ECO:0000256" key="6">
    <source>
        <dbReference type="ARBA" id="ARBA00023235"/>
    </source>
</evidence>
<evidence type="ECO:0000259" key="7">
    <source>
        <dbReference type="Pfam" id="PF00408"/>
    </source>
</evidence>
<dbReference type="CDD" id="cd05802">
    <property type="entry name" value="GlmM"/>
    <property type="match status" value="1"/>
</dbReference>
<keyword evidence="6 11" id="KW-0413">Isomerase</keyword>
<dbReference type="GO" id="GO:0005829">
    <property type="term" value="C:cytosol"/>
    <property type="evidence" value="ECO:0007669"/>
    <property type="project" value="TreeGrafter"/>
</dbReference>
<protein>
    <submittedName>
        <fullName evidence="11">Phosphoglucosamine mutase</fullName>
        <ecNumber evidence="11">5.4.2.10</ecNumber>
    </submittedName>
</protein>
<evidence type="ECO:0000256" key="2">
    <source>
        <dbReference type="ARBA" id="ARBA00010231"/>
    </source>
</evidence>
<dbReference type="NCBIfam" id="NF008139">
    <property type="entry name" value="PRK10887.1"/>
    <property type="match status" value="1"/>
</dbReference>
<evidence type="ECO:0000259" key="9">
    <source>
        <dbReference type="Pfam" id="PF02879"/>
    </source>
</evidence>
<dbReference type="HAMAP" id="MF_01554_B">
    <property type="entry name" value="GlmM_B"/>
    <property type="match status" value="1"/>
</dbReference>
<keyword evidence="4" id="KW-0479">Metal-binding</keyword>
<feature type="domain" description="Alpha-D-phosphohexomutase C-terminal" evidence="7">
    <location>
        <begin position="369"/>
        <end position="434"/>
    </location>
</feature>
<dbReference type="FunFam" id="3.40.120.10:FF:000001">
    <property type="entry name" value="Phosphoglucosamine mutase"/>
    <property type="match status" value="1"/>
</dbReference>
<dbReference type="GO" id="GO:0009252">
    <property type="term" value="P:peptidoglycan biosynthetic process"/>
    <property type="evidence" value="ECO:0007669"/>
    <property type="project" value="TreeGrafter"/>
</dbReference>
<dbReference type="EC" id="5.4.2.10" evidence="11"/>
<dbReference type="NCBIfam" id="TIGR01455">
    <property type="entry name" value="glmM"/>
    <property type="match status" value="1"/>
</dbReference>
<evidence type="ECO:0000256" key="1">
    <source>
        <dbReference type="ARBA" id="ARBA00001946"/>
    </source>
</evidence>
<organism evidence="11">
    <name type="scientific">mine drainage metagenome</name>
    <dbReference type="NCBI Taxonomy" id="410659"/>
    <lineage>
        <taxon>unclassified sequences</taxon>
        <taxon>metagenomes</taxon>
        <taxon>ecological metagenomes</taxon>
    </lineage>
</organism>
<dbReference type="InterPro" id="IPR005845">
    <property type="entry name" value="A-D-PHexomutase_a/b/a-II"/>
</dbReference>
<dbReference type="GO" id="GO:0008966">
    <property type="term" value="F:phosphoglucosamine mutase activity"/>
    <property type="evidence" value="ECO:0007669"/>
    <property type="project" value="UniProtKB-EC"/>
</dbReference>
<dbReference type="Pfam" id="PF02878">
    <property type="entry name" value="PGM_PMM_I"/>
    <property type="match status" value="1"/>
</dbReference>
<dbReference type="PROSITE" id="PS00710">
    <property type="entry name" value="PGM_PMM"/>
    <property type="match status" value="1"/>
</dbReference>
<dbReference type="GO" id="GO:0000287">
    <property type="term" value="F:magnesium ion binding"/>
    <property type="evidence" value="ECO:0007669"/>
    <property type="project" value="InterPro"/>
</dbReference>
<evidence type="ECO:0000259" key="8">
    <source>
        <dbReference type="Pfam" id="PF02878"/>
    </source>
</evidence>
<name>A0A1J5S1V2_9ZZZZ</name>
<comment type="cofactor">
    <cofactor evidence="1">
        <name>Mg(2+)</name>
        <dbReference type="ChEBI" id="CHEBI:18420"/>
    </cofactor>
</comment>
<keyword evidence="5" id="KW-0460">Magnesium</keyword>
<dbReference type="InterPro" id="IPR005844">
    <property type="entry name" value="A-D-PHexomutase_a/b/a-I"/>
</dbReference>
<feature type="domain" description="Alpha-D-phosphohexomutase alpha/beta/alpha" evidence="8">
    <location>
        <begin position="3"/>
        <end position="134"/>
    </location>
</feature>
<dbReference type="SUPFAM" id="SSF55957">
    <property type="entry name" value="Phosphoglucomutase, C-terminal domain"/>
    <property type="match status" value="1"/>
</dbReference>
<comment type="similarity">
    <text evidence="2">Belongs to the phosphohexose mutase family.</text>
</comment>
<dbReference type="EMBL" id="MLJW01000160">
    <property type="protein sequence ID" value="OIQ95747.1"/>
    <property type="molecule type" value="Genomic_DNA"/>
</dbReference>
<dbReference type="GO" id="GO:0005975">
    <property type="term" value="P:carbohydrate metabolic process"/>
    <property type="evidence" value="ECO:0007669"/>
    <property type="project" value="InterPro"/>
</dbReference>
<reference evidence="11" key="1">
    <citation type="submission" date="2016-10" db="EMBL/GenBank/DDBJ databases">
        <title>Sequence of Gallionella enrichment culture.</title>
        <authorList>
            <person name="Poehlein A."/>
            <person name="Muehling M."/>
            <person name="Daniel R."/>
        </authorList>
    </citation>
    <scope>NUCLEOTIDE SEQUENCE</scope>
</reference>
<dbReference type="SUPFAM" id="SSF53738">
    <property type="entry name" value="Phosphoglucomutase, first 3 domains"/>
    <property type="match status" value="3"/>
</dbReference>
<evidence type="ECO:0000313" key="11">
    <source>
        <dbReference type="EMBL" id="OIQ95747.1"/>
    </source>
</evidence>
<dbReference type="AlphaFoldDB" id="A0A1J5S1V2"/>
<dbReference type="InterPro" id="IPR005841">
    <property type="entry name" value="Alpha-D-phosphohexomutase_SF"/>
</dbReference>
<evidence type="ECO:0000259" key="10">
    <source>
        <dbReference type="Pfam" id="PF02880"/>
    </source>
</evidence>
<dbReference type="InterPro" id="IPR016055">
    <property type="entry name" value="A-D-PHexomutase_a/b/a-I/II/III"/>
</dbReference>
<dbReference type="Pfam" id="PF02880">
    <property type="entry name" value="PGM_PMM_III"/>
    <property type="match status" value="1"/>
</dbReference>
<dbReference type="Pfam" id="PF02879">
    <property type="entry name" value="PGM_PMM_II"/>
    <property type="match status" value="1"/>
</dbReference>
<dbReference type="GO" id="GO:0004615">
    <property type="term" value="F:phosphomannomutase activity"/>
    <property type="evidence" value="ECO:0007669"/>
    <property type="project" value="TreeGrafter"/>
</dbReference>
<accession>A0A1J5S1V2</accession>
<feature type="domain" description="Alpha-D-phosphohexomutase alpha/beta/alpha" evidence="9">
    <location>
        <begin position="158"/>
        <end position="255"/>
    </location>
</feature>
<dbReference type="InterPro" id="IPR050060">
    <property type="entry name" value="Phosphoglucosamine_mutase"/>
</dbReference>
<dbReference type="InterPro" id="IPR016066">
    <property type="entry name" value="A-D-PHexomutase_CS"/>
</dbReference>
<evidence type="ECO:0000256" key="5">
    <source>
        <dbReference type="ARBA" id="ARBA00022842"/>
    </source>
</evidence>
<dbReference type="InterPro" id="IPR036900">
    <property type="entry name" value="A-D-PHexomutase_C_sf"/>
</dbReference>
<evidence type="ECO:0000256" key="3">
    <source>
        <dbReference type="ARBA" id="ARBA00022553"/>
    </source>
</evidence>
<dbReference type="PRINTS" id="PR00509">
    <property type="entry name" value="PGMPMM"/>
</dbReference>
<dbReference type="FunFam" id="3.40.120.10:FF:000003">
    <property type="entry name" value="Phosphoglucosamine mutase"/>
    <property type="match status" value="1"/>
</dbReference>
<comment type="caution">
    <text evidence="11">The sequence shown here is derived from an EMBL/GenBank/DDBJ whole genome shotgun (WGS) entry which is preliminary data.</text>
</comment>
<keyword evidence="3" id="KW-0597">Phosphoprotein</keyword>
<dbReference type="InterPro" id="IPR006352">
    <property type="entry name" value="GlmM_bact"/>
</dbReference>
<dbReference type="InterPro" id="IPR005843">
    <property type="entry name" value="A-D-PHexomutase_C"/>
</dbReference>
<dbReference type="Gene3D" id="3.30.310.50">
    <property type="entry name" value="Alpha-D-phosphohexomutase, C-terminal domain"/>
    <property type="match status" value="1"/>
</dbReference>
<dbReference type="PANTHER" id="PTHR42946:SF1">
    <property type="entry name" value="PHOSPHOGLUCOMUTASE (ALPHA-D-GLUCOSE-1,6-BISPHOSPHATE-DEPENDENT)"/>
    <property type="match status" value="1"/>
</dbReference>
<evidence type="ECO:0000256" key="4">
    <source>
        <dbReference type="ARBA" id="ARBA00022723"/>
    </source>
</evidence>
<dbReference type="PANTHER" id="PTHR42946">
    <property type="entry name" value="PHOSPHOHEXOSE MUTASE"/>
    <property type="match status" value="1"/>
</dbReference>
<dbReference type="Pfam" id="PF00408">
    <property type="entry name" value="PGM_PMM_IV"/>
    <property type="match status" value="1"/>
</dbReference>
<dbReference type="InterPro" id="IPR005846">
    <property type="entry name" value="A-D-PHexomutase_a/b/a-III"/>
</dbReference>
<dbReference type="GO" id="GO:0006048">
    <property type="term" value="P:UDP-N-acetylglucosamine biosynthetic process"/>
    <property type="evidence" value="ECO:0007669"/>
    <property type="project" value="TreeGrafter"/>
</dbReference>
<feature type="domain" description="Alpha-D-phosphohexomutase alpha/beta/alpha" evidence="10">
    <location>
        <begin position="259"/>
        <end position="361"/>
    </location>
</feature>